<evidence type="ECO:0000256" key="3">
    <source>
        <dbReference type="ARBA" id="ARBA00022989"/>
    </source>
</evidence>
<evidence type="ECO:0000256" key="7">
    <source>
        <dbReference type="SAM" id="Phobius"/>
    </source>
</evidence>
<accession>A0AA39Y9I1</accession>
<evidence type="ECO:0000313" key="10">
    <source>
        <dbReference type="Proteomes" id="UP001175001"/>
    </source>
</evidence>
<evidence type="ECO:0000259" key="8">
    <source>
        <dbReference type="Pfam" id="PF20684"/>
    </source>
</evidence>
<feature type="transmembrane region" description="Helical" evidence="7">
    <location>
        <begin position="96"/>
        <end position="114"/>
    </location>
</feature>
<organism evidence="9 10">
    <name type="scientific">Lasiodiplodia hormozganensis</name>
    <dbReference type="NCBI Taxonomy" id="869390"/>
    <lineage>
        <taxon>Eukaryota</taxon>
        <taxon>Fungi</taxon>
        <taxon>Dikarya</taxon>
        <taxon>Ascomycota</taxon>
        <taxon>Pezizomycotina</taxon>
        <taxon>Dothideomycetes</taxon>
        <taxon>Dothideomycetes incertae sedis</taxon>
        <taxon>Botryosphaeriales</taxon>
        <taxon>Botryosphaeriaceae</taxon>
        <taxon>Lasiodiplodia</taxon>
    </lineage>
</organism>
<evidence type="ECO:0000256" key="5">
    <source>
        <dbReference type="ARBA" id="ARBA00038359"/>
    </source>
</evidence>
<evidence type="ECO:0000313" key="9">
    <source>
        <dbReference type="EMBL" id="KAK0647830.1"/>
    </source>
</evidence>
<protein>
    <recommendedName>
        <fullName evidence="8">Rhodopsin domain-containing protein</fullName>
    </recommendedName>
</protein>
<keyword evidence="3 7" id="KW-1133">Transmembrane helix</keyword>
<gene>
    <name evidence="9" type="ORF">DIS24_g7352</name>
</gene>
<comment type="similarity">
    <text evidence="5">Belongs to the SAT4 family.</text>
</comment>
<dbReference type="PANTHER" id="PTHR33048">
    <property type="entry name" value="PTH11-LIKE INTEGRAL MEMBRANE PROTEIN (AFU_ORTHOLOGUE AFUA_5G11245)"/>
    <property type="match status" value="1"/>
</dbReference>
<evidence type="ECO:0000256" key="2">
    <source>
        <dbReference type="ARBA" id="ARBA00022692"/>
    </source>
</evidence>
<evidence type="ECO:0000256" key="1">
    <source>
        <dbReference type="ARBA" id="ARBA00004141"/>
    </source>
</evidence>
<feature type="transmembrane region" description="Helical" evidence="7">
    <location>
        <begin position="126"/>
        <end position="148"/>
    </location>
</feature>
<keyword evidence="10" id="KW-1185">Reference proteome</keyword>
<feature type="transmembrane region" description="Helical" evidence="7">
    <location>
        <begin position="6"/>
        <end position="25"/>
    </location>
</feature>
<feature type="compositionally biased region" description="Basic and acidic residues" evidence="6">
    <location>
        <begin position="353"/>
        <end position="373"/>
    </location>
</feature>
<dbReference type="PANTHER" id="PTHR33048:SF2">
    <property type="entry name" value="SRPK"/>
    <property type="match status" value="1"/>
</dbReference>
<comment type="subcellular location">
    <subcellularLocation>
        <location evidence="1">Membrane</location>
        <topology evidence="1">Multi-pass membrane protein</topology>
    </subcellularLocation>
</comment>
<dbReference type="InterPro" id="IPR052337">
    <property type="entry name" value="SAT4-like"/>
</dbReference>
<dbReference type="Proteomes" id="UP001175001">
    <property type="component" value="Unassembled WGS sequence"/>
</dbReference>
<keyword evidence="2 7" id="KW-0812">Transmembrane</keyword>
<feature type="transmembrane region" description="Helical" evidence="7">
    <location>
        <begin position="209"/>
        <end position="233"/>
    </location>
</feature>
<dbReference type="EMBL" id="JAUJDW010000043">
    <property type="protein sequence ID" value="KAK0647830.1"/>
    <property type="molecule type" value="Genomic_DNA"/>
</dbReference>
<sequence>MADAAVIETWTLYSVGVLIILARIYSRWQMVGPGNFKPDDYMIFFTLAIYTGMTVAAEIVGEHGDLGAIPTDQRLSLTQEQADSLILGTKWFMVGWYTYVSLIWSLKFNMLFLYQRVVNGLWVAKFIKPTLVLVMTTWIAILLLVSFVCRPYERMWQVWPDPGSFCKAQGAALLIPTLICNLITDLCIMLIPAPVIFRIRTTIWRRIGLYILFGAGVFVMVAAVLRVVFVLGLKNGKTAAIWSCREDVVAIFVGQSTMIRPVFTRKFWTGEDESTKGVSKRSASSKNGQVSIELAQQTIGGGNRKGSAFRSKKDPYAMSAMMATMQESDSTEKIIESASAISGGAGGSMESGRPVDVESGGHRGDSEASRHGEFLQPGHQHAGRF</sequence>
<feature type="region of interest" description="Disordered" evidence="6">
    <location>
        <begin position="341"/>
        <end position="385"/>
    </location>
</feature>
<dbReference type="GO" id="GO:0016020">
    <property type="term" value="C:membrane"/>
    <property type="evidence" value="ECO:0007669"/>
    <property type="project" value="UniProtKB-SubCell"/>
</dbReference>
<evidence type="ECO:0000256" key="4">
    <source>
        <dbReference type="ARBA" id="ARBA00023136"/>
    </source>
</evidence>
<comment type="caution">
    <text evidence="9">The sequence shown here is derived from an EMBL/GenBank/DDBJ whole genome shotgun (WGS) entry which is preliminary data.</text>
</comment>
<feature type="domain" description="Rhodopsin" evidence="8">
    <location>
        <begin position="22"/>
        <end position="264"/>
    </location>
</feature>
<feature type="transmembrane region" description="Helical" evidence="7">
    <location>
        <begin position="168"/>
        <end position="197"/>
    </location>
</feature>
<name>A0AA39Y9I1_9PEZI</name>
<evidence type="ECO:0000256" key="6">
    <source>
        <dbReference type="SAM" id="MobiDB-lite"/>
    </source>
</evidence>
<dbReference type="InterPro" id="IPR049326">
    <property type="entry name" value="Rhodopsin_dom_fungi"/>
</dbReference>
<proteinExistence type="inferred from homology"/>
<feature type="transmembrane region" description="Helical" evidence="7">
    <location>
        <begin position="41"/>
        <end position="60"/>
    </location>
</feature>
<dbReference type="Pfam" id="PF20684">
    <property type="entry name" value="Fung_rhodopsin"/>
    <property type="match status" value="1"/>
</dbReference>
<keyword evidence="4 7" id="KW-0472">Membrane</keyword>
<reference evidence="9" key="1">
    <citation type="submission" date="2023-06" db="EMBL/GenBank/DDBJ databases">
        <title>Multi-omics analyses reveal the molecular pathogenesis toolkit of Lasiodiplodia hormozganensis, a cross-kingdom pathogen.</title>
        <authorList>
            <person name="Felix C."/>
            <person name="Meneses R."/>
            <person name="Goncalves M.F.M."/>
            <person name="Tilleman L."/>
            <person name="Duarte A.S."/>
            <person name="Jorrin-Novo J.V."/>
            <person name="Van De Peer Y."/>
            <person name="Deforce D."/>
            <person name="Van Nieuwerburgh F."/>
            <person name="Esteves A.C."/>
            <person name="Alves A."/>
        </authorList>
    </citation>
    <scope>NUCLEOTIDE SEQUENCE</scope>
    <source>
        <strain evidence="9">CBS 339.90</strain>
    </source>
</reference>
<dbReference type="AlphaFoldDB" id="A0AA39Y9I1"/>